<name>A0A6A1W9T3_9ROSI</name>
<dbReference type="PANTHER" id="PTHR19305:SF40">
    <property type="entry name" value="SNAP25 HOMOLOGOUS PROTEIN SNAP30-RELATED"/>
    <property type="match status" value="1"/>
</dbReference>
<feature type="compositionally biased region" description="Low complexity" evidence="6">
    <location>
        <begin position="73"/>
        <end position="86"/>
    </location>
</feature>
<keyword evidence="4" id="KW-0653">Protein transport</keyword>
<sequence length="180" mass="20000">MFGFMRSPASKIFKQKSDDPGFPASSSSNPFDSDTESDANQILKPARRTASEPVLITPNFNTNPFDDDDGGREVSSSSSSDYGSAAARDRYRNDFRDSGGLQNQSVQELENYATYKAGETTKTVNNCLKIAEDIREDATRTLETLHQQGEQITRTHMLAAETERDLSRVSSFIVLLMRNV</sequence>
<evidence type="ECO:0000256" key="4">
    <source>
        <dbReference type="ARBA" id="ARBA00022927"/>
    </source>
</evidence>
<proteinExistence type="inferred from homology"/>
<comment type="caution">
    <text evidence="7">The sequence shown here is derived from an EMBL/GenBank/DDBJ whole genome shotgun (WGS) entry which is preliminary data.</text>
</comment>
<dbReference type="Gene3D" id="1.20.5.110">
    <property type="match status" value="1"/>
</dbReference>
<accession>A0A6A1W9T3</accession>
<dbReference type="GO" id="GO:0031201">
    <property type="term" value="C:SNARE complex"/>
    <property type="evidence" value="ECO:0007669"/>
    <property type="project" value="InterPro"/>
</dbReference>
<dbReference type="Proteomes" id="UP000516437">
    <property type="component" value="Chromosome 2"/>
</dbReference>
<comment type="similarity">
    <text evidence="2">Belongs to the SNAP-25 family.</text>
</comment>
<feature type="region of interest" description="Disordered" evidence="6">
    <location>
        <begin position="1"/>
        <end position="103"/>
    </location>
</feature>
<protein>
    <submittedName>
        <fullName evidence="7">SNAP25 homologous protein SNAP33</fullName>
    </submittedName>
</protein>
<evidence type="ECO:0000256" key="2">
    <source>
        <dbReference type="ARBA" id="ARBA00009480"/>
    </source>
</evidence>
<evidence type="ECO:0000313" key="7">
    <source>
        <dbReference type="EMBL" id="KAB1222024.1"/>
    </source>
</evidence>
<keyword evidence="3" id="KW-0813">Transport</keyword>
<feature type="compositionally biased region" description="Basic and acidic residues" evidence="6">
    <location>
        <begin position="87"/>
        <end position="97"/>
    </location>
</feature>
<dbReference type="GO" id="GO:0005886">
    <property type="term" value="C:plasma membrane"/>
    <property type="evidence" value="ECO:0007669"/>
    <property type="project" value="TreeGrafter"/>
</dbReference>
<evidence type="ECO:0000256" key="5">
    <source>
        <dbReference type="ARBA" id="ARBA00023136"/>
    </source>
</evidence>
<dbReference type="GO" id="GO:0005484">
    <property type="term" value="F:SNAP receptor activity"/>
    <property type="evidence" value="ECO:0007669"/>
    <property type="project" value="InterPro"/>
</dbReference>
<gene>
    <name evidence="7" type="ORF">CJ030_MR2G018516</name>
</gene>
<dbReference type="CDD" id="cd15861">
    <property type="entry name" value="SNARE_SNAP25N_23N_29N_SEC9N"/>
    <property type="match status" value="1"/>
</dbReference>
<comment type="subcellular location">
    <subcellularLocation>
        <location evidence="1">Membrane</location>
    </subcellularLocation>
</comment>
<keyword evidence="5" id="KW-0472">Membrane</keyword>
<evidence type="ECO:0000256" key="1">
    <source>
        <dbReference type="ARBA" id="ARBA00004370"/>
    </source>
</evidence>
<dbReference type="GO" id="GO:0015031">
    <property type="term" value="P:protein transport"/>
    <property type="evidence" value="ECO:0007669"/>
    <property type="project" value="UniProtKB-KW"/>
</dbReference>
<dbReference type="OrthoDB" id="19261at2759"/>
<reference evidence="7 8" key="1">
    <citation type="journal article" date="2019" name="Plant Biotechnol. J.">
        <title>The red bayberry genome and genetic basis of sex determination.</title>
        <authorList>
            <person name="Jia H.M."/>
            <person name="Jia H.J."/>
            <person name="Cai Q.L."/>
            <person name="Wang Y."/>
            <person name="Zhao H.B."/>
            <person name="Yang W.F."/>
            <person name="Wang G.Y."/>
            <person name="Li Y.H."/>
            <person name="Zhan D.L."/>
            <person name="Shen Y.T."/>
            <person name="Niu Q.F."/>
            <person name="Chang L."/>
            <person name="Qiu J."/>
            <person name="Zhao L."/>
            <person name="Xie H.B."/>
            <person name="Fu W.Y."/>
            <person name="Jin J."/>
            <person name="Li X.W."/>
            <person name="Jiao Y."/>
            <person name="Zhou C.C."/>
            <person name="Tu T."/>
            <person name="Chai C.Y."/>
            <person name="Gao J.L."/>
            <person name="Fan L.J."/>
            <person name="van de Weg E."/>
            <person name="Wang J.Y."/>
            <person name="Gao Z.S."/>
        </authorList>
    </citation>
    <scope>NUCLEOTIDE SEQUENCE [LARGE SCALE GENOMIC DNA]</scope>
    <source>
        <tissue evidence="7">Leaves</tissue>
    </source>
</reference>
<dbReference type="AlphaFoldDB" id="A0A6A1W9T3"/>
<evidence type="ECO:0000313" key="8">
    <source>
        <dbReference type="Proteomes" id="UP000516437"/>
    </source>
</evidence>
<evidence type="ECO:0000256" key="6">
    <source>
        <dbReference type="SAM" id="MobiDB-lite"/>
    </source>
</evidence>
<evidence type="ECO:0000256" key="3">
    <source>
        <dbReference type="ARBA" id="ARBA00022448"/>
    </source>
</evidence>
<dbReference type="GO" id="GO:0016192">
    <property type="term" value="P:vesicle-mediated transport"/>
    <property type="evidence" value="ECO:0007669"/>
    <property type="project" value="UniProtKB-ARBA"/>
</dbReference>
<dbReference type="SUPFAM" id="SSF58038">
    <property type="entry name" value="SNARE fusion complex"/>
    <property type="match status" value="1"/>
</dbReference>
<keyword evidence="8" id="KW-1185">Reference proteome</keyword>
<organism evidence="7 8">
    <name type="scientific">Morella rubra</name>
    <name type="common">Chinese bayberry</name>
    <dbReference type="NCBI Taxonomy" id="262757"/>
    <lineage>
        <taxon>Eukaryota</taxon>
        <taxon>Viridiplantae</taxon>
        <taxon>Streptophyta</taxon>
        <taxon>Embryophyta</taxon>
        <taxon>Tracheophyta</taxon>
        <taxon>Spermatophyta</taxon>
        <taxon>Magnoliopsida</taxon>
        <taxon>eudicotyledons</taxon>
        <taxon>Gunneridae</taxon>
        <taxon>Pentapetalae</taxon>
        <taxon>rosids</taxon>
        <taxon>fabids</taxon>
        <taxon>Fagales</taxon>
        <taxon>Myricaceae</taxon>
        <taxon>Morella</taxon>
    </lineage>
</organism>
<dbReference type="EMBL" id="RXIC02000020">
    <property type="protein sequence ID" value="KAB1222024.1"/>
    <property type="molecule type" value="Genomic_DNA"/>
</dbReference>
<dbReference type="InterPro" id="IPR044766">
    <property type="entry name" value="NPSN/SNAP25-like_N_SNARE"/>
</dbReference>
<dbReference type="FunFam" id="1.20.5.110:FF:000031">
    <property type="entry name" value="SNAP25 homologous protein SNAP33"/>
    <property type="match status" value="1"/>
</dbReference>
<dbReference type="PANTHER" id="PTHR19305">
    <property type="entry name" value="SYNAPTOSOMAL ASSOCIATED PROTEIN"/>
    <property type="match status" value="1"/>
</dbReference>